<evidence type="ECO:0000256" key="5">
    <source>
        <dbReference type="ARBA" id="ARBA00022989"/>
    </source>
</evidence>
<proteinExistence type="inferred from homology"/>
<reference evidence="9 10" key="1">
    <citation type="submission" date="2016-02" db="EMBL/GenBank/DDBJ databases">
        <title>Corynebacterium glutamicum N24 whole genome sequencing project.</title>
        <authorList>
            <person name="Matsutani M."/>
            <person name="Nangtapong N."/>
            <person name="Yakushi T."/>
            <person name="Matsushita K."/>
        </authorList>
    </citation>
    <scope>NUCLEOTIDE SEQUENCE [LARGE SCALE GENOMIC DNA]</scope>
    <source>
        <strain evidence="9 10">N24</strain>
    </source>
</reference>
<evidence type="ECO:0000256" key="2">
    <source>
        <dbReference type="ARBA" id="ARBA00022475"/>
    </source>
</evidence>
<dbReference type="Proteomes" id="UP000218244">
    <property type="component" value="Chromosome"/>
</dbReference>
<keyword evidence="2" id="KW-1003">Cell membrane</keyword>
<dbReference type="Pfam" id="PF09594">
    <property type="entry name" value="GT87"/>
    <property type="match status" value="1"/>
</dbReference>
<feature type="transmembrane region" description="Helical" evidence="8">
    <location>
        <begin position="46"/>
        <end position="63"/>
    </location>
</feature>
<evidence type="ECO:0000256" key="3">
    <source>
        <dbReference type="ARBA" id="ARBA00022679"/>
    </source>
</evidence>
<feature type="transmembrane region" description="Helical" evidence="8">
    <location>
        <begin position="117"/>
        <end position="137"/>
    </location>
</feature>
<gene>
    <name evidence="9" type="primary">aftC</name>
    <name evidence="9" type="ORF">N24_1964</name>
</gene>
<dbReference type="InterPro" id="IPR018584">
    <property type="entry name" value="GT87"/>
</dbReference>
<evidence type="ECO:0000256" key="4">
    <source>
        <dbReference type="ARBA" id="ARBA00022692"/>
    </source>
</evidence>
<organism evidence="9 10">
    <name type="scientific">Corynebacterium suranareeae</name>
    <dbReference type="NCBI Taxonomy" id="2506452"/>
    <lineage>
        <taxon>Bacteria</taxon>
        <taxon>Bacillati</taxon>
        <taxon>Actinomycetota</taxon>
        <taxon>Actinomycetes</taxon>
        <taxon>Mycobacteriales</taxon>
        <taxon>Corynebacteriaceae</taxon>
        <taxon>Corynebacterium</taxon>
    </lineage>
</organism>
<comment type="subcellular location">
    <subcellularLocation>
        <location evidence="1">Cell membrane</location>
        <topology evidence="1">Multi-pass membrane protein</topology>
    </subcellularLocation>
</comment>
<keyword evidence="5 8" id="KW-1133">Transmembrane helix</keyword>
<keyword evidence="3 9" id="KW-0808">Transferase</keyword>
<dbReference type="GO" id="GO:0005886">
    <property type="term" value="C:plasma membrane"/>
    <property type="evidence" value="ECO:0007669"/>
    <property type="project" value="UniProtKB-SubCell"/>
</dbReference>
<feature type="transmembrane region" description="Helical" evidence="8">
    <location>
        <begin position="172"/>
        <end position="193"/>
    </location>
</feature>
<protein>
    <submittedName>
        <fullName evidence="9">Arabinofuranosyl transferase</fullName>
    </submittedName>
</protein>
<accession>A0A160PRF3</accession>
<dbReference type="KEGG" id="csur:N24_1964"/>
<feature type="transmembrane region" description="Helical" evidence="8">
    <location>
        <begin position="236"/>
        <end position="253"/>
    </location>
</feature>
<dbReference type="GO" id="GO:0016758">
    <property type="term" value="F:hexosyltransferase activity"/>
    <property type="evidence" value="ECO:0007669"/>
    <property type="project" value="InterPro"/>
</dbReference>
<keyword evidence="10" id="KW-1185">Reference proteome</keyword>
<evidence type="ECO:0000256" key="6">
    <source>
        <dbReference type="ARBA" id="ARBA00023136"/>
    </source>
</evidence>
<feature type="transmembrane region" description="Helical" evidence="8">
    <location>
        <begin position="259"/>
        <end position="279"/>
    </location>
</feature>
<sequence>MAHRFFVLAINGAVTDDFTTVYSALRRFVEGVPVYNEVYHFVDPHYLYNPGATLLLAPLGYITHFTLARWMFIAVNLVAIALALGLLTRLSGWALRSMVWPIAIALAMLTETVQNTLIFSNINGILLLMLAIFLWCVVHKKPWLGGLIIGLAILVKPMFLPLLFLPLVKKQWGALILGVLTPVLFNVAGWFLVPGASEYITRTMPYLGETRDFANSSLPGLAIYFGMPTWLETTWFLIFGAMVGLAVLALLRFRNTEPYFWAATTSGVLLTGVFFLSSLGQMYYSMMIFPMIFTLLGSRSVFHNWVAWVAAYFFLSPDAFTSQRLPDLARWMEFFRATIGWGLLIVVTFVSALIWFIIDIRAKRTPTPQPEQFERTA</sequence>
<dbReference type="AlphaFoldDB" id="A0A160PRF3"/>
<evidence type="ECO:0000256" key="8">
    <source>
        <dbReference type="SAM" id="Phobius"/>
    </source>
</evidence>
<feature type="transmembrane region" description="Helical" evidence="8">
    <location>
        <begin position="70"/>
        <end position="87"/>
    </location>
</feature>
<name>A0A160PRF3_9CORY</name>
<feature type="transmembrane region" description="Helical" evidence="8">
    <location>
        <begin position="143"/>
        <end position="165"/>
    </location>
</feature>
<evidence type="ECO:0000313" key="10">
    <source>
        <dbReference type="Proteomes" id="UP000218244"/>
    </source>
</evidence>
<dbReference type="EMBL" id="AP017369">
    <property type="protein sequence ID" value="BAU96226.1"/>
    <property type="molecule type" value="Genomic_DNA"/>
</dbReference>
<keyword evidence="6 8" id="KW-0472">Membrane</keyword>
<evidence type="ECO:0000313" key="9">
    <source>
        <dbReference type="EMBL" id="BAU96226.1"/>
    </source>
</evidence>
<comment type="similarity">
    <text evidence="7">Belongs to the glycosyltransferase 87 family.</text>
</comment>
<evidence type="ECO:0000256" key="7">
    <source>
        <dbReference type="ARBA" id="ARBA00024033"/>
    </source>
</evidence>
<keyword evidence="4 8" id="KW-0812">Transmembrane</keyword>
<feature type="transmembrane region" description="Helical" evidence="8">
    <location>
        <begin position="291"/>
        <end position="314"/>
    </location>
</feature>
<feature type="transmembrane region" description="Helical" evidence="8">
    <location>
        <begin position="334"/>
        <end position="358"/>
    </location>
</feature>
<evidence type="ECO:0000256" key="1">
    <source>
        <dbReference type="ARBA" id="ARBA00004651"/>
    </source>
</evidence>